<evidence type="ECO:0000259" key="8">
    <source>
        <dbReference type="Pfam" id="PF14322"/>
    </source>
</evidence>
<dbReference type="RefSeq" id="WP_109615674.1">
    <property type="nucleotide sequence ID" value="NZ_QGDO01000001.1"/>
</dbReference>
<organism evidence="9 10">
    <name type="scientific">Sediminitomix flava</name>
    <dbReference type="NCBI Taxonomy" id="379075"/>
    <lineage>
        <taxon>Bacteria</taxon>
        <taxon>Pseudomonadati</taxon>
        <taxon>Bacteroidota</taxon>
        <taxon>Cytophagia</taxon>
        <taxon>Cytophagales</taxon>
        <taxon>Flammeovirgaceae</taxon>
        <taxon>Sediminitomix</taxon>
    </lineage>
</organism>
<comment type="similarity">
    <text evidence="2">Belongs to the SusD family.</text>
</comment>
<comment type="subcellular location">
    <subcellularLocation>
        <location evidence="1">Cell outer membrane</location>
    </subcellularLocation>
</comment>
<dbReference type="Proteomes" id="UP000245535">
    <property type="component" value="Unassembled WGS sequence"/>
</dbReference>
<dbReference type="EMBL" id="QGDO01000001">
    <property type="protein sequence ID" value="PWJ44161.1"/>
    <property type="molecule type" value="Genomic_DNA"/>
</dbReference>
<evidence type="ECO:0000259" key="7">
    <source>
        <dbReference type="Pfam" id="PF07980"/>
    </source>
</evidence>
<feature type="chain" id="PRO_5016281522" evidence="6">
    <location>
        <begin position="23"/>
        <end position="542"/>
    </location>
</feature>
<dbReference type="Pfam" id="PF07980">
    <property type="entry name" value="SusD_RagB"/>
    <property type="match status" value="1"/>
</dbReference>
<dbReference type="InterPro" id="IPR011990">
    <property type="entry name" value="TPR-like_helical_dom_sf"/>
</dbReference>
<evidence type="ECO:0000256" key="2">
    <source>
        <dbReference type="ARBA" id="ARBA00006275"/>
    </source>
</evidence>
<dbReference type="SUPFAM" id="SSF48452">
    <property type="entry name" value="TPR-like"/>
    <property type="match status" value="1"/>
</dbReference>
<reference evidence="9 10" key="1">
    <citation type="submission" date="2018-03" db="EMBL/GenBank/DDBJ databases">
        <title>Genomic Encyclopedia of Archaeal and Bacterial Type Strains, Phase II (KMG-II): from individual species to whole genera.</title>
        <authorList>
            <person name="Goeker M."/>
        </authorList>
    </citation>
    <scope>NUCLEOTIDE SEQUENCE [LARGE SCALE GENOMIC DNA]</scope>
    <source>
        <strain evidence="9 10">DSM 28229</strain>
    </source>
</reference>
<keyword evidence="4" id="KW-0472">Membrane</keyword>
<dbReference type="Gene3D" id="1.25.40.390">
    <property type="match status" value="1"/>
</dbReference>
<sequence length="542" mass="60641">MKKYIHKIFVLLCLVSVGSACTDLDEEPFTLITEVNVYNEPSSYRTFLNKLYAGLALTGQAGPAGNGDIKQIDEGFSSYLRQYWQLQQIPTDEVVIGWGDAGLPDIVRLTWSSDNQFNRAVYDRIYFQISQINEFLRETTDEKLASRSTPDSVLQIMPQYRAEARYLRALSYFHGIDLYGDIPLLTETNSSVGLTPPEQSTREEVFTFITTDLLDLESDLSPAASADYGRASQASAWTLLSKLYLNSEVYVGQAKYDSARIFAELVIDESEFGGGSAFTLEENYAELFGADNDRRKETIFSINFDGENSQTFGGTTFLVFAAIGGNMDPFEYGVNGGWWGLRTTQNLVNTFEEVAPVEDDGTSTDSRAIFFTDGQERDITDDNQLGNFQVGYAVPKFTNVRSDGQAAGNNSFPDTDFSLFRLADVYLMYVEAVERGANQGGYAPVDLVNEIRNRAFGDGNQNITDADIDLDFIIAERSRELYWEGHRRTDLIRFGLFTSADYLWPFKGGPVEGRAADEFRDLYPIPSTELIANPNLTQNPGY</sequence>
<keyword evidence="3 6" id="KW-0732">Signal</keyword>
<dbReference type="GO" id="GO:0009279">
    <property type="term" value="C:cell outer membrane"/>
    <property type="evidence" value="ECO:0007669"/>
    <property type="project" value="UniProtKB-SubCell"/>
</dbReference>
<keyword evidence="10" id="KW-1185">Reference proteome</keyword>
<name>A0A315ZF80_SEDFL</name>
<feature type="domain" description="SusD-like N-terminal" evidence="8">
    <location>
        <begin position="110"/>
        <end position="245"/>
    </location>
</feature>
<evidence type="ECO:0000256" key="3">
    <source>
        <dbReference type="ARBA" id="ARBA00022729"/>
    </source>
</evidence>
<dbReference type="OrthoDB" id="9792139at2"/>
<evidence type="ECO:0000256" key="6">
    <source>
        <dbReference type="SAM" id="SignalP"/>
    </source>
</evidence>
<dbReference type="Gene3D" id="1.10.3780.10">
    <property type="entry name" value="SusD-like"/>
    <property type="match status" value="1"/>
</dbReference>
<evidence type="ECO:0000313" key="10">
    <source>
        <dbReference type="Proteomes" id="UP000245535"/>
    </source>
</evidence>
<feature type="domain" description="RagB/SusD" evidence="7">
    <location>
        <begin position="382"/>
        <end position="542"/>
    </location>
</feature>
<comment type="caution">
    <text evidence="9">The sequence shown here is derived from an EMBL/GenBank/DDBJ whole genome shotgun (WGS) entry which is preliminary data.</text>
</comment>
<gene>
    <name evidence="9" type="ORF">BC781_101511</name>
</gene>
<dbReference type="PROSITE" id="PS51257">
    <property type="entry name" value="PROKAR_LIPOPROTEIN"/>
    <property type="match status" value="1"/>
</dbReference>
<evidence type="ECO:0000313" key="9">
    <source>
        <dbReference type="EMBL" id="PWJ44161.1"/>
    </source>
</evidence>
<evidence type="ECO:0000256" key="1">
    <source>
        <dbReference type="ARBA" id="ARBA00004442"/>
    </source>
</evidence>
<evidence type="ECO:0000256" key="5">
    <source>
        <dbReference type="ARBA" id="ARBA00023237"/>
    </source>
</evidence>
<evidence type="ECO:0000256" key="4">
    <source>
        <dbReference type="ARBA" id="ARBA00023136"/>
    </source>
</evidence>
<dbReference type="Gene3D" id="1.25.40.10">
    <property type="entry name" value="Tetratricopeptide repeat domain"/>
    <property type="match status" value="1"/>
</dbReference>
<feature type="signal peptide" evidence="6">
    <location>
        <begin position="1"/>
        <end position="22"/>
    </location>
</feature>
<keyword evidence="5" id="KW-0998">Cell outer membrane</keyword>
<accession>A0A315ZF80</accession>
<dbReference type="CDD" id="cd08977">
    <property type="entry name" value="SusD"/>
    <property type="match status" value="1"/>
</dbReference>
<dbReference type="InterPro" id="IPR012944">
    <property type="entry name" value="SusD_RagB_dom"/>
</dbReference>
<dbReference type="Pfam" id="PF14322">
    <property type="entry name" value="SusD-like_3"/>
    <property type="match status" value="1"/>
</dbReference>
<proteinExistence type="inferred from homology"/>
<dbReference type="AlphaFoldDB" id="A0A315ZF80"/>
<dbReference type="InterPro" id="IPR033985">
    <property type="entry name" value="SusD-like_N"/>
</dbReference>
<protein>
    <submittedName>
        <fullName evidence="9">Putative outer membrane starch-binding protein</fullName>
    </submittedName>
</protein>